<feature type="domain" description="Zn(2)-C6 fungal-type" evidence="8">
    <location>
        <begin position="162"/>
        <end position="191"/>
    </location>
</feature>
<sequence length="842" mass="92368">MRCLRPRQSVTLSLTVLSARPNGSTFDRTRSFPGDAHNPAFSSEARGSSYLHISYESHVRNPSTRTLCFMPPTTTLDAKKPLAPRVRAHKGNVPSLPQTKYCSLCPAKFTRTTHLNRHLRSHTNERLHRCNLCQTAEFTRSDLLTRHQRTCGQSVNRSRRKSCEACAESKIKCNLQLPCAKCTSRGRECVFRNDPEKSRNRVSARGSKHSSHSAEPEEEERSASPTPPASPKISEASSSRTTSTSPSSHFLSLPALSESTSSESNHSSPRSEDFQSFDEQPHTFDFAFDVGGYEGPLVSALPSFDDQSLEVFPRPGGASPNGFLSSGFFDEASRGPGDVGQNCCDSANSDPGFVGVDEEMDLFASLMHSSPHHQQSAKEPQPQPSTSNNYYPAPVPPLIPQPTVRLDRVDELQIQTFRSGLAPASYDRLDTYLHLFFTRFLVQVPLIHGPTWDIPSTPPTLLRIFHACGALFVKTAEASVFVASTLASATAEIGMEFRKLNATPDADHPSAPTSLQLHTTHLIIGLVLLQTVCLFQGENGAREGVKTQPQQPNVEHHAMLVTLIRQTRLIERVRSWKAPDWSDPMLLDAVWREWVRFATLKRALLLAYFHDCCHCMYSASPPAFSPAELDVHLPCDNALWRAQTAAEWFSAAHTPGIYGVGLPRIYGVRMQHAFKALSTSNFNSTDAAMGLRLTPFGLFILIHTVLRNIAVARTARTPPPGGWSCFAMPAVPAPPAPADADADKAEFTFRTQVVLDNWLQLWLTSPETATMGVNAGGGGGGSGSEQEQLPFVCNSLPFHWLAQVSLWENSLDGPWPLGDLGLGAGSESRPDTLSQSGSAMHW</sequence>
<dbReference type="PANTHER" id="PTHR47660">
    <property type="entry name" value="TRANSCRIPTION FACTOR WITH C2H2 AND ZN(2)-CYS(6) DNA BINDING DOMAIN (EUROFUNG)-RELATED-RELATED"/>
    <property type="match status" value="1"/>
</dbReference>
<dbReference type="InterPro" id="IPR036864">
    <property type="entry name" value="Zn2-C6_fun-type_DNA-bd_sf"/>
</dbReference>
<keyword evidence="11" id="KW-1185">Reference proteome</keyword>
<feature type="region of interest" description="Disordered" evidence="7">
    <location>
        <begin position="821"/>
        <end position="842"/>
    </location>
</feature>
<keyword evidence="3" id="KW-0805">Transcription regulation</keyword>
<dbReference type="GO" id="GO:0003677">
    <property type="term" value="F:DNA binding"/>
    <property type="evidence" value="ECO:0007669"/>
    <property type="project" value="InterPro"/>
</dbReference>
<feature type="compositionally biased region" description="Basic residues" evidence="7">
    <location>
        <begin position="200"/>
        <end position="211"/>
    </location>
</feature>
<evidence type="ECO:0000256" key="6">
    <source>
        <dbReference type="PROSITE-ProRule" id="PRU00042"/>
    </source>
</evidence>
<keyword evidence="1" id="KW-0479">Metal-binding</keyword>
<dbReference type="AlphaFoldDB" id="A0AAD7H4R4"/>
<dbReference type="SMART" id="SM00066">
    <property type="entry name" value="GAL4"/>
    <property type="match status" value="1"/>
</dbReference>
<dbReference type="GO" id="GO:0008270">
    <property type="term" value="F:zinc ion binding"/>
    <property type="evidence" value="ECO:0007669"/>
    <property type="project" value="UniProtKB-KW"/>
</dbReference>
<dbReference type="PANTHER" id="PTHR47660:SF2">
    <property type="entry name" value="TRANSCRIPTION FACTOR WITH C2H2 AND ZN(2)-CYS(6) DNA BINDING DOMAIN (EUROFUNG)"/>
    <property type="match status" value="1"/>
</dbReference>
<feature type="compositionally biased region" description="Low complexity" evidence="7">
    <location>
        <begin position="234"/>
        <end position="268"/>
    </location>
</feature>
<dbReference type="Gene3D" id="3.30.160.60">
    <property type="entry name" value="Classic Zinc Finger"/>
    <property type="match status" value="1"/>
</dbReference>
<dbReference type="PROSITE" id="PS50157">
    <property type="entry name" value="ZINC_FINGER_C2H2_2"/>
    <property type="match status" value="1"/>
</dbReference>
<dbReference type="Pfam" id="PF04082">
    <property type="entry name" value="Fungal_trans"/>
    <property type="match status" value="1"/>
</dbReference>
<dbReference type="PROSITE" id="PS00463">
    <property type="entry name" value="ZN2_CY6_FUNGAL_1"/>
    <property type="match status" value="1"/>
</dbReference>
<dbReference type="InterPro" id="IPR013087">
    <property type="entry name" value="Znf_C2H2_type"/>
</dbReference>
<feature type="region of interest" description="Disordered" evidence="7">
    <location>
        <begin position="368"/>
        <end position="390"/>
    </location>
</feature>
<keyword evidence="5" id="KW-0539">Nucleus</keyword>
<evidence type="ECO:0000256" key="1">
    <source>
        <dbReference type="ARBA" id="ARBA00022723"/>
    </source>
</evidence>
<accession>A0AAD7H4R4</accession>
<protein>
    <submittedName>
        <fullName evidence="10">Uncharacterized protein</fullName>
    </submittedName>
</protein>
<dbReference type="InterPro" id="IPR007219">
    <property type="entry name" value="XnlR_reg_dom"/>
</dbReference>
<dbReference type="EMBL" id="JARKIB010000368">
    <property type="protein sequence ID" value="KAJ7712366.1"/>
    <property type="molecule type" value="Genomic_DNA"/>
</dbReference>
<keyword evidence="6" id="KW-0863">Zinc-finger</keyword>
<dbReference type="GO" id="GO:0006351">
    <property type="term" value="P:DNA-templated transcription"/>
    <property type="evidence" value="ECO:0007669"/>
    <property type="project" value="InterPro"/>
</dbReference>
<evidence type="ECO:0000313" key="10">
    <source>
        <dbReference type="EMBL" id="KAJ7712366.1"/>
    </source>
</evidence>
<dbReference type="Pfam" id="PF00172">
    <property type="entry name" value="Zn_clus"/>
    <property type="match status" value="1"/>
</dbReference>
<keyword evidence="2" id="KW-0862">Zinc</keyword>
<evidence type="ECO:0000256" key="3">
    <source>
        <dbReference type="ARBA" id="ARBA00023015"/>
    </source>
</evidence>
<dbReference type="PROSITE" id="PS50048">
    <property type="entry name" value="ZN2_CY6_FUNGAL_2"/>
    <property type="match status" value="1"/>
</dbReference>
<proteinExistence type="predicted"/>
<evidence type="ECO:0000256" key="4">
    <source>
        <dbReference type="ARBA" id="ARBA00023163"/>
    </source>
</evidence>
<evidence type="ECO:0000259" key="9">
    <source>
        <dbReference type="PROSITE" id="PS50157"/>
    </source>
</evidence>
<feature type="domain" description="C2H2-type" evidence="9">
    <location>
        <begin position="100"/>
        <end position="127"/>
    </location>
</feature>
<keyword evidence="4" id="KW-0804">Transcription</keyword>
<dbReference type="InterPro" id="IPR001138">
    <property type="entry name" value="Zn2Cys6_DnaBD"/>
</dbReference>
<gene>
    <name evidence="10" type="ORF">B0H16DRAFT_1625176</name>
</gene>
<dbReference type="SUPFAM" id="SSF57701">
    <property type="entry name" value="Zn2/Cys6 DNA-binding domain"/>
    <property type="match status" value="1"/>
</dbReference>
<dbReference type="CDD" id="cd00067">
    <property type="entry name" value="GAL4"/>
    <property type="match status" value="1"/>
</dbReference>
<dbReference type="Gene3D" id="4.10.240.10">
    <property type="entry name" value="Zn(2)-C6 fungal-type DNA-binding domain"/>
    <property type="match status" value="1"/>
</dbReference>
<evidence type="ECO:0000259" key="8">
    <source>
        <dbReference type="PROSITE" id="PS50048"/>
    </source>
</evidence>
<dbReference type="PROSITE" id="PS00028">
    <property type="entry name" value="ZINC_FINGER_C2H2_1"/>
    <property type="match status" value="1"/>
</dbReference>
<evidence type="ECO:0000256" key="2">
    <source>
        <dbReference type="ARBA" id="ARBA00022833"/>
    </source>
</evidence>
<organism evidence="10 11">
    <name type="scientific">Mycena metata</name>
    <dbReference type="NCBI Taxonomy" id="1033252"/>
    <lineage>
        <taxon>Eukaryota</taxon>
        <taxon>Fungi</taxon>
        <taxon>Dikarya</taxon>
        <taxon>Basidiomycota</taxon>
        <taxon>Agaricomycotina</taxon>
        <taxon>Agaricomycetes</taxon>
        <taxon>Agaricomycetidae</taxon>
        <taxon>Agaricales</taxon>
        <taxon>Marasmiineae</taxon>
        <taxon>Mycenaceae</taxon>
        <taxon>Mycena</taxon>
    </lineage>
</organism>
<evidence type="ECO:0000256" key="5">
    <source>
        <dbReference type="ARBA" id="ARBA00023242"/>
    </source>
</evidence>
<dbReference type="InterPro" id="IPR036236">
    <property type="entry name" value="Znf_C2H2_sf"/>
</dbReference>
<dbReference type="Proteomes" id="UP001215598">
    <property type="component" value="Unassembled WGS sequence"/>
</dbReference>
<name>A0AAD7H4R4_9AGAR</name>
<evidence type="ECO:0000256" key="7">
    <source>
        <dbReference type="SAM" id="MobiDB-lite"/>
    </source>
</evidence>
<comment type="caution">
    <text evidence="10">The sequence shown here is derived from an EMBL/GenBank/DDBJ whole genome shotgun (WGS) entry which is preliminary data.</text>
</comment>
<evidence type="ECO:0000313" key="11">
    <source>
        <dbReference type="Proteomes" id="UP001215598"/>
    </source>
</evidence>
<feature type="region of interest" description="Disordered" evidence="7">
    <location>
        <begin position="195"/>
        <end position="277"/>
    </location>
</feature>
<dbReference type="GO" id="GO:0000981">
    <property type="term" value="F:DNA-binding transcription factor activity, RNA polymerase II-specific"/>
    <property type="evidence" value="ECO:0007669"/>
    <property type="project" value="InterPro"/>
</dbReference>
<dbReference type="SUPFAM" id="SSF57667">
    <property type="entry name" value="beta-beta-alpha zinc fingers"/>
    <property type="match status" value="1"/>
</dbReference>
<feature type="compositionally biased region" description="Polar residues" evidence="7">
    <location>
        <begin position="372"/>
        <end position="390"/>
    </location>
</feature>
<feature type="compositionally biased region" description="Polar residues" evidence="7">
    <location>
        <begin position="831"/>
        <end position="842"/>
    </location>
</feature>
<reference evidence="10" key="1">
    <citation type="submission" date="2023-03" db="EMBL/GenBank/DDBJ databases">
        <title>Massive genome expansion in bonnet fungi (Mycena s.s.) driven by repeated elements and novel gene families across ecological guilds.</title>
        <authorList>
            <consortium name="Lawrence Berkeley National Laboratory"/>
            <person name="Harder C.B."/>
            <person name="Miyauchi S."/>
            <person name="Viragh M."/>
            <person name="Kuo A."/>
            <person name="Thoen E."/>
            <person name="Andreopoulos B."/>
            <person name="Lu D."/>
            <person name="Skrede I."/>
            <person name="Drula E."/>
            <person name="Henrissat B."/>
            <person name="Morin E."/>
            <person name="Kohler A."/>
            <person name="Barry K."/>
            <person name="LaButti K."/>
            <person name="Morin E."/>
            <person name="Salamov A."/>
            <person name="Lipzen A."/>
            <person name="Mereny Z."/>
            <person name="Hegedus B."/>
            <person name="Baldrian P."/>
            <person name="Stursova M."/>
            <person name="Weitz H."/>
            <person name="Taylor A."/>
            <person name="Grigoriev I.V."/>
            <person name="Nagy L.G."/>
            <person name="Martin F."/>
            <person name="Kauserud H."/>
        </authorList>
    </citation>
    <scope>NUCLEOTIDE SEQUENCE</scope>
    <source>
        <strain evidence="10">CBHHK182m</strain>
    </source>
</reference>